<dbReference type="GO" id="GO:0005576">
    <property type="term" value="C:extracellular region"/>
    <property type="evidence" value="ECO:0007669"/>
    <property type="project" value="UniProtKB-SubCell"/>
</dbReference>
<evidence type="ECO:0000256" key="1">
    <source>
        <dbReference type="ARBA" id="ARBA00004613"/>
    </source>
</evidence>
<feature type="compositionally biased region" description="Low complexity" evidence="5">
    <location>
        <begin position="121"/>
        <end position="174"/>
    </location>
</feature>
<reference evidence="8 9" key="1">
    <citation type="submission" date="2017-03" db="EMBL/GenBank/DDBJ databases">
        <title>Widespread Adenine N6-methylation of Active Genes in Fungi.</title>
        <authorList>
            <consortium name="DOE Joint Genome Institute"/>
            <person name="Mondo S.J."/>
            <person name="Dannebaum R.O."/>
            <person name="Kuo R.C."/>
            <person name="Louie K.B."/>
            <person name="Bewick A.J."/>
            <person name="Labutti K."/>
            <person name="Haridas S."/>
            <person name="Kuo A."/>
            <person name="Salamov A."/>
            <person name="Ahrendt S.R."/>
            <person name="Lau R."/>
            <person name="Bowen B.P."/>
            <person name="Lipzen A."/>
            <person name="Sullivan W."/>
            <person name="Andreopoulos W.B."/>
            <person name="Clum A."/>
            <person name="Lindquist E."/>
            <person name="Daum C."/>
            <person name="Northen T.R."/>
            <person name="Ramamoorthy G."/>
            <person name="Schmitz R.J."/>
            <person name="Gryganskyi A."/>
            <person name="Culley D."/>
            <person name="Magnuson J."/>
            <person name="James T.Y."/>
            <person name="O'Malley M.A."/>
            <person name="Stajich J.E."/>
            <person name="Spatafora J.W."/>
            <person name="Visel A."/>
            <person name="Grigoriev I.V."/>
        </authorList>
    </citation>
    <scope>NUCLEOTIDE SEQUENCE [LARGE SCALE GENOMIC DNA]</scope>
    <source>
        <strain evidence="8 9">NRRL Y-17943</strain>
    </source>
</reference>
<gene>
    <name evidence="8" type="ORF">BD324DRAFT_631343</name>
</gene>
<dbReference type="STRING" id="4999.A0A1Y1UCD2"/>
<dbReference type="Proteomes" id="UP000193218">
    <property type="component" value="Unassembled WGS sequence"/>
</dbReference>
<evidence type="ECO:0000259" key="7">
    <source>
        <dbReference type="PROSITE" id="PS52012"/>
    </source>
</evidence>
<dbReference type="EMBL" id="NBSH01000010">
    <property type="protein sequence ID" value="ORX35708.1"/>
    <property type="molecule type" value="Genomic_DNA"/>
</dbReference>
<evidence type="ECO:0000256" key="2">
    <source>
        <dbReference type="ARBA" id="ARBA00022525"/>
    </source>
</evidence>
<comment type="caution">
    <text evidence="8">The sequence shown here is derived from an EMBL/GenBank/DDBJ whole genome shotgun (WGS) entry which is preliminary data.</text>
</comment>
<dbReference type="SMART" id="SM00747">
    <property type="entry name" value="CFEM"/>
    <property type="match status" value="1"/>
</dbReference>
<feature type="chain" id="PRO_5011988055" description="CFEM domain-containing protein" evidence="6">
    <location>
        <begin position="19"/>
        <end position="239"/>
    </location>
</feature>
<evidence type="ECO:0000256" key="3">
    <source>
        <dbReference type="ARBA" id="ARBA00022729"/>
    </source>
</evidence>
<keyword evidence="9" id="KW-1185">Reference proteome</keyword>
<name>A0A1Y1UCD2_9TREE</name>
<keyword evidence="3 6" id="KW-0732">Signal</keyword>
<evidence type="ECO:0000256" key="5">
    <source>
        <dbReference type="SAM" id="MobiDB-lite"/>
    </source>
</evidence>
<sequence>MLFSHILTAASVACTVQAGLLRFRQSASVPNCAVNCLNDAATRSGSQCSSSNVTCLCFDPMVSGYLLSCLGGSCPTAEANEGQQYFRDQCEAGQAFTATSSSGSSTSSSLASFMSTAASTTETDTAASTSSTVTSSESASASTSSSTTSNAPSTSRSEVIVTSTSTASNTPPTTLAQVTSQTQSTEATTVVTVIQSASASNSPATTSIASNTGSAIPNSFVHQGVAAVVGIAGALLFSV</sequence>
<dbReference type="GeneID" id="33558233"/>
<organism evidence="8 9">
    <name type="scientific">Kockovaella imperatae</name>
    <dbReference type="NCBI Taxonomy" id="4999"/>
    <lineage>
        <taxon>Eukaryota</taxon>
        <taxon>Fungi</taxon>
        <taxon>Dikarya</taxon>
        <taxon>Basidiomycota</taxon>
        <taxon>Agaricomycotina</taxon>
        <taxon>Tremellomycetes</taxon>
        <taxon>Tremellales</taxon>
        <taxon>Cuniculitremaceae</taxon>
        <taxon>Kockovaella</taxon>
    </lineage>
</organism>
<dbReference type="PROSITE" id="PS52012">
    <property type="entry name" value="CFEM"/>
    <property type="match status" value="1"/>
</dbReference>
<dbReference type="RefSeq" id="XP_021869872.1">
    <property type="nucleotide sequence ID" value="XM_022016424.1"/>
</dbReference>
<dbReference type="OrthoDB" id="3065412at2759"/>
<comment type="subcellular location">
    <subcellularLocation>
        <location evidence="1">Secreted</location>
    </subcellularLocation>
</comment>
<keyword evidence="2" id="KW-0964">Secreted</keyword>
<keyword evidence="4" id="KW-1015">Disulfide bond</keyword>
<feature type="region of interest" description="Disordered" evidence="5">
    <location>
        <begin position="121"/>
        <end position="182"/>
    </location>
</feature>
<dbReference type="InterPro" id="IPR008427">
    <property type="entry name" value="Extracellular_membr_CFEM_dom"/>
</dbReference>
<proteinExistence type="predicted"/>
<feature type="domain" description="CFEM" evidence="7">
    <location>
        <begin position="4"/>
        <end position="117"/>
    </location>
</feature>
<protein>
    <recommendedName>
        <fullName evidence="7">CFEM domain-containing protein</fullName>
    </recommendedName>
</protein>
<feature type="signal peptide" evidence="6">
    <location>
        <begin position="1"/>
        <end position="18"/>
    </location>
</feature>
<dbReference type="Pfam" id="PF05730">
    <property type="entry name" value="CFEM"/>
    <property type="match status" value="1"/>
</dbReference>
<evidence type="ECO:0000313" key="8">
    <source>
        <dbReference type="EMBL" id="ORX35708.1"/>
    </source>
</evidence>
<evidence type="ECO:0000256" key="4">
    <source>
        <dbReference type="ARBA" id="ARBA00023157"/>
    </source>
</evidence>
<evidence type="ECO:0000313" key="9">
    <source>
        <dbReference type="Proteomes" id="UP000193218"/>
    </source>
</evidence>
<accession>A0A1Y1UCD2</accession>
<dbReference type="InParanoid" id="A0A1Y1UCD2"/>
<dbReference type="AlphaFoldDB" id="A0A1Y1UCD2"/>
<evidence type="ECO:0000256" key="6">
    <source>
        <dbReference type="SAM" id="SignalP"/>
    </source>
</evidence>